<dbReference type="EMBL" id="UGAB01000002">
    <property type="protein sequence ID" value="STF46235.1"/>
    <property type="molecule type" value="Genomic_DNA"/>
</dbReference>
<sequence>MATSVGTIYYEVDAKTGQLLVAQRQADQAFDRIGARC</sequence>
<organism evidence="1 2">
    <name type="scientific">Escherichia coli</name>
    <dbReference type="NCBI Taxonomy" id="562"/>
    <lineage>
        <taxon>Bacteria</taxon>
        <taxon>Pseudomonadati</taxon>
        <taxon>Pseudomonadota</taxon>
        <taxon>Gammaproteobacteria</taxon>
        <taxon>Enterobacterales</taxon>
        <taxon>Enterobacteriaceae</taxon>
        <taxon>Escherichia</taxon>
    </lineage>
</organism>
<evidence type="ECO:0000313" key="1">
    <source>
        <dbReference type="EMBL" id="STF46235.1"/>
    </source>
</evidence>
<name>A0A376LS87_ECOLX</name>
<proteinExistence type="predicted"/>
<evidence type="ECO:0000313" key="2">
    <source>
        <dbReference type="Proteomes" id="UP000254877"/>
    </source>
</evidence>
<dbReference type="AlphaFoldDB" id="A0A376LS87"/>
<accession>A0A376LS87</accession>
<gene>
    <name evidence="1" type="ORF">NCTC7928_07037</name>
</gene>
<reference evidence="1 2" key="1">
    <citation type="submission" date="2018-06" db="EMBL/GenBank/DDBJ databases">
        <authorList>
            <consortium name="Pathogen Informatics"/>
            <person name="Doyle S."/>
        </authorList>
    </citation>
    <scope>NUCLEOTIDE SEQUENCE [LARGE SCALE GENOMIC DNA]</scope>
    <source>
        <strain evidence="1 2">NCTC7928</strain>
    </source>
</reference>
<dbReference type="Proteomes" id="UP000254877">
    <property type="component" value="Unassembled WGS sequence"/>
</dbReference>
<protein>
    <submittedName>
        <fullName evidence="1">Uncharacterized protein</fullName>
    </submittedName>
</protein>